<evidence type="ECO:0000256" key="5">
    <source>
        <dbReference type="ARBA" id="ARBA00023284"/>
    </source>
</evidence>
<dbReference type="CDD" id="cd03013">
    <property type="entry name" value="PRX5_like"/>
    <property type="match status" value="1"/>
</dbReference>
<keyword evidence="11" id="KW-1185">Reference proteome</keyword>
<comment type="caution">
    <text evidence="10">The sequence shown here is derived from an EMBL/GenBank/DDBJ whole genome shotgun (WGS) entry which is preliminary data.</text>
</comment>
<sequence length="156" mass="16560">MTLSVGSTVPTSSKLAEGAPDKTVTLPTSGKYVLVAVPAAFSPSCSNQVPGYLEKAETFKEKGYEIYVVSVNDTFVMEAWKEKLGGGKSGVHFVADATGDFTKQTGLLFDASGLLGNHRSNRYVAVVEDDKVKHFAVEASPPDVKETSVEKTLAAL</sequence>
<feature type="domain" description="Thioredoxin" evidence="9">
    <location>
        <begin position="3"/>
        <end position="156"/>
    </location>
</feature>
<keyword evidence="3 7" id="KW-0049">Antioxidant</keyword>
<evidence type="ECO:0000313" key="11">
    <source>
        <dbReference type="Proteomes" id="UP000193685"/>
    </source>
</evidence>
<name>A0A1Y2EXJ8_PROLT</name>
<feature type="compositionally biased region" description="Polar residues" evidence="8">
    <location>
        <begin position="1"/>
        <end position="14"/>
    </location>
</feature>
<gene>
    <name evidence="10" type="ORF">BCR37DRAFT_163666</name>
</gene>
<dbReference type="AlphaFoldDB" id="A0A1Y2EXJ8"/>
<comment type="function">
    <text evidence="7">Thiol-specific peroxidase that catalyzes the reduction of hydrogen peroxide and organic hydroperoxides to water and alcohols, respectively. Plays a role in cell protection against oxidative stress by detoxifying peroxides.</text>
</comment>
<reference evidence="10 11" key="1">
    <citation type="submission" date="2016-07" db="EMBL/GenBank/DDBJ databases">
        <title>Pervasive Adenine N6-methylation of Active Genes in Fungi.</title>
        <authorList>
            <consortium name="DOE Joint Genome Institute"/>
            <person name="Mondo S.J."/>
            <person name="Dannebaum R.O."/>
            <person name="Kuo R.C."/>
            <person name="Labutti K."/>
            <person name="Haridas S."/>
            <person name="Kuo A."/>
            <person name="Salamov A."/>
            <person name="Ahrendt S.R."/>
            <person name="Lipzen A."/>
            <person name="Sullivan W."/>
            <person name="Andreopoulos W.B."/>
            <person name="Clum A."/>
            <person name="Lindquist E."/>
            <person name="Daum C."/>
            <person name="Ramamoorthy G.K."/>
            <person name="Gryganskyi A."/>
            <person name="Culley D."/>
            <person name="Magnuson J.K."/>
            <person name="James T.Y."/>
            <person name="O'Malley M.A."/>
            <person name="Stajich J.E."/>
            <person name="Spatafora J.W."/>
            <person name="Visel A."/>
            <person name="Grigoriev I.V."/>
        </authorList>
    </citation>
    <scope>NUCLEOTIDE SEQUENCE [LARGE SCALE GENOMIC DNA]</scope>
    <source>
        <strain evidence="10 11">12-1054</strain>
    </source>
</reference>
<feature type="region of interest" description="Disordered" evidence="8">
    <location>
        <begin position="1"/>
        <end position="20"/>
    </location>
</feature>
<evidence type="ECO:0000256" key="6">
    <source>
        <dbReference type="PIRSR" id="PIRSR637944-1"/>
    </source>
</evidence>
<dbReference type="Proteomes" id="UP000193685">
    <property type="component" value="Unassembled WGS sequence"/>
</dbReference>
<dbReference type="InterPro" id="IPR036249">
    <property type="entry name" value="Thioredoxin-like_sf"/>
</dbReference>
<dbReference type="PROSITE" id="PS51352">
    <property type="entry name" value="THIOREDOXIN_2"/>
    <property type="match status" value="1"/>
</dbReference>
<dbReference type="GO" id="GO:0045454">
    <property type="term" value="P:cell redox homeostasis"/>
    <property type="evidence" value="ECO:0007669"/>
    <property type="project" value="TreeGrafter"/>
</dbReference>
<dbReference type="InterPro" id="IPR013766">
    <property type="entry name" value="Thioredoxin_domain"/>
</dbReference>
<accession>A0A1Y2EXJ8</accession>
<evidence type="ECO:0000259" key="9">
    <source>
        <dbReference type="PROSITE" id="PS51352"/>
    </source>
</evidence>
<organism evidence="10 11">
    <name type="scientific">Protomyces lactucae-debilis</name>
    <dbReference type="NCBI Taxonomy" id="2754530"/>
    <lineage>
        <taxon>Eukaryota</taxon>
        <taxon>Fungi</taxon>
        <taxon>Dikarya</taxon>
        <taxon>Ascomycota</taxon>
        <taxon>Taphrinomycotina</taxon>
        <taxon>Taphrinomycetes</taxon>
        <taxon>Taphrinales</taxon>
        <taxon>Protomycetaceae</taxon>
        <taxon>Protomyces</taxon>
    </lineage>
</organism>
<keyword evidence="4 7" id="KW-0560">Oxidoreductase</keyword>
<evidence type="ECO:0000256" key="8">
    <source>
        <dbReference type="SAM" id="MobiDB-lite"/>
    </source>
</evidence>
<dbReference type="SUPFAM" id="SSF52833">
    <property type="entry name" value="Thioredoxin-like"/>
    <property type="match status" value="1"/>
</dbReference>
<evidence type="ECO:0000256" key="3">
    <source>
        <dbReference type="ARBA" id="ARBA00022862"/>
    </source>
</evidence>
<keyword evidence="5 7" id="KW-0676">Redox-active center</keyword>
<dbReference type="InterPro" id="IPR037944">
    <property type="entry name" value="PRX5-like"/>
</dbReference>
<feature type="active site" description="Cysteine sulfenic acid (-SOH) intermediate" evidence="6">
    <location>
        <position position="45"/>
    </location>
</feature>
<dbReference type="GO" id="GO:0008379">
    <property type="term" value="F:thioredoxin peroxidase activity"/>
    <property type="evidence" value="ECO:0007669"/>
    <property type="project" value="InterPro"/>
</dbReference>
<dbReference type="GO" id="GO:0034599">
    <property type="term" value="P:cellular response to oxidative stress"/>
    <property type="evidence" value="ECO:0007669"/>
    <property type="project" value="InterPro"/>
</dbReference>
<comment type="similarity">
    <text evidence="1 7">Belongs to the peroxiredoxin family. Prx5 subfamily.</text>
</comment>
<dbReference type="PANTHER" id="PTHR10430:SF39">
    <property type="entry name" value="PEROXISOMAL MEMBRANE ASSOCIATED PROTEIN 20"/>
    <property type="match status" value="1"/>
</dbReference>
<dbReference type="STRING" id="56484.A0A1Y2EXJ8"/>
<dbReference type="GO" id="GO:0042744">
    <property type="term" value="P:hydrogen peroxide catabolic process"/>
    <property type="evidence" value="ECO:0007669"/>
    <property type="project" value="TreeGrafter"/>
</dbReference>
<dbReference type="GeneID" id="63782800"/>
<dbReference type="GO" id="GO:0005777">
    <property type="term" value="C:peroxisome"/>
    <property type="evidence" value="ECO:0007669"/>
    <property type="project" value="TreeGrafter"/>
</dbReference>
<dbReference type="InterPro" id="IPR013740">
    <property type="entry name" value="Redoxin"/>
</dbReference>
<dbReference type="Gene3D" id="3.40.30.10">
    <property type="entry name" value="Glutaredoxin"/>
    <property type="match status" value="1"/>
</dbReference>
<evidence type="ECO:0000313" key="10">
    <source>
        <dbReference type="EMBL" id="ORY76319.1"/>
    </source>
</evidence>
<proteinExistence type="inferred from homology"/>
<dbReference type="OMA" id="ACLLCIK"/>
<protein>
    <submittedName>
        <fullName evidence="10">Thioredoxin-like protein</fullName>
    </submittedName>
</protein>
<evidence type="ECO:0000256" key="4">
    <source>
        <dbReference type="ARBA" id="ARBA00023002"/>
    </source>
</evidence>
<dbReference type="RefSeq" id="XP_040722582.1">
    <property type="nucleotide sequence ID" value="XM_040866201.1"/>
</dbReference>
<evidence type="ECO:0000256" key="2">
    <source>
        <dbReference type="ARBA" id="ARBA00022559"/>
    </source>
</evidence>
<evidence type="ECO:0000256" key="1">
    <source>
        <dbReference type="ARBA" id="ARBA00010505"/>
    </source>
</evidence>
<dbReference type="GO" id="GO:0005739">
    <property type="term" value="C:mitochondrion"/>
    <property type="evidence" value="ECO:0007669"/>
    <property type="project" value="TreeGrafter"/>
</dbReference>
<dbReference type="EMBL" id="MCFI01000023">
    <property type="protein sequence ID" value="ORY76319.1"/>
    <property type="molecule type" value="Genomic_DNA"/>
</dbReference>
<dbReference type="PANTHER" id="PTHR10430">
    <property type="entry name" value="PEROXIREDOXIN"/>
    <property type="match status" value="1"/>
</dbReference>
<dbReference type="Pfam" id="PF08534">
    <property type="entry name" value="Redoxin"/>
    <property type="match status" value="1"/>
</dbReference>
<dbReference type="OrthoDB" id="1882547at2759"/>
<keyword evidence="2 7" id="KW-0575">Peroxidase</keyword>
<evidence type="ECO:0000256" key="7">
    <source>
        <dbReference type="RuleBase" id="RU366011"/>
    </source>
</evidence>
<dbReference type="GO" id="GO:0005829">
    <property type="term" value="C:cytosol"/>
    <property type="evidence" value="ECO:0007669"/>
    <property type="project" value="TreeGrafter"/>
</dbReference>